<dbReference type="Proteomes" id="UP000886884">
    <property type="component" value="Unassembled WGS sequence"/>
</dbReference>
<organism evidence="1 2">
    <name type="scientific">Candidatus Ornithocaccomicrobium faecavium</name>
    <dbReference type="NCBI Taxonomy" id="2840890"/>
    <lineage>
        <taxon>Bacteria</taxon>
        <taxon>Bacillati</taxon>
        <taxon>Bacillota</taxon>
        <taxon>Clostridia</taxon>
        <taxon>Candidatus Ornithocaccomicrobium</taxon>
    </lineage>
</organism>
<proteinExistence type="predicted"/>
<gene>
    <name evidence="1" type="ORF">IAA64_05985</name>
</gene>
<accession>A0A9D1P6G1</accession>
<name>A0A9D1P6G1_9FIRM</name>
<comment type="caution">
    <text evidence="1">The sequence shown here is derived from an EMBL/GenBank/DDBJ whole genome shotgun (WGS) entry which is preliminary data.</text>
</comment>
<evidence type="ECO:0000313" key="1">
    <source>
        <dbReference type="EMBL" id="HIV27498.1"/>
    </source>
</evidence>
<evidence type="ECO:0000313" key="2">
    <source>
        <dbReference type="Proteomes" id="UP000886884"/>
    </source>
</evidence>
<reference evidence="1" key="2">
    <citation type="journal article" date="2021" name="PeerJ">
        <title>Extensive microbial diversity within the chicken gut microbiome revealed by metagenomics and culture.</title>
        <authorList>
            <person name="Gilroy R."/>
            <person name="Ravi A."/>
            <person name="Getino M."/>
            <person name="Pursley I."/>
            <person name="Horton D.L."/>
            <person name="Alikhan N.F."/>
            <person name="Baker D."/>
            <person name="Gharbi K."/>
            <person name="Hall N."/>
            <person name="Watson M."/>
            <person name="Adriaenssens E.M."/>
            <person name="Foster-Nyarko E."/>
            <person name="Jarju S."/>
            <person name="Secka A."/>
            <person name="Antonio M."/>
            <person name="Oren A."/>
            <person name="Chaudhuri R.R."/>
            <person name="La Ragione R."/>
            <person name="Hildebrand F."/>
            <person name="Pallen M.J."/>
        </authorList>
    </citation>
    <scope>NUCLEOTIDE SEQUENCE</scope>
    <source>
        <strain evidence="1">CHK183-6373</strain>
    </source>
</reference>
<dbReference type="AlphaFoldDB" id="A0A9D1P6G1"/>
<dbReference type="EMBL" id="DVOT01000110">
    <property type="protein sequence ID" value="HIV27498.1"/>
    <property type="molecule type" value="Genomic_DNA"/>
</dbReference>
<reference evidence="1" key="1">
    <citation type="submission" date="2020-10" db="EMBL/GenBank/DDBJ databases">
        <authorList>
            <person name="Gilroy R."/>
        </authorList>
    </citation>
    <scope>NUCLEOTIDE SEQUENCE</scope>
    <source>
        <strain evidence="1">CHK183-6373</strain>
    </source>
</reference>
<protein>
    <submittedName>
        <fullName evidence="1">Uncharacterized protein</fullName>
    </submittedName>
</protein>
<sequence>MAEFTKVMRWFKKMHERNRLLPDCGDCALGNGPISKCRKMLQEHPEECARVIEQYAAEHLEPRYPTRREWQQANFPDAADGVHPCAFMSMLDADCIGFPVCNPCRDRPIPADIAEKLGIKPKE</sequence>